<gene>
    <name evidence="2" type="ORF">PFICI_01481</name>
</gene>
<dbReference type="OrthoDB" id="5179942at2759"/>
<keyword evidence="3" id="KW-1185">Reference proteome</keyword>
<dbReference type="GeneID" id="19266494"/>
<protein>
    <submittedName>
        <fullName evidence="2">Uncharacterized protein</fullName>
    </submittedName>
</protein>
<organism evidence="2 3">
    <name type="scientific">Pestalotiopsis fici (strain W106-1 / CGMCC3.15140)</name>
    <dbReference type="NCBI Taxonomy" id="1229662"/>
    <lineage>
        <taxon>Eukaryota</taxon>
        <taxon>Fungi</taxon>
        <taxon>Dikarya</taxon>
        <taxon>Ascomycota</taxon>
        <taxon>Pezizomycotina</taxon>
        <taxon>Sordariomycetes</taxon>
        <taxon>Xylariomycetidae</taxon>
        <taxon>Amphisphaeriales</taxon>
        <taxon>Sporocadaceae</taxon>
        <taxon>Pestalotiopsis</taxon>
    </lineage>
</organism>
<evidence type="ECO:0000313" key="3">
    <source>
        <dbReference type="Proteomes" id="UP000030651"/>
    </source>
</evidence>
<evidence type="ECO:0000256" key="1">
    <source>
        <dbReference type="SAM" id="Phobius"/>
    </source>
</evidence>
<sequence>MFCHCRHSRATAAIQNFIRPPVLWTLVVVTLSVSGALVGFSISKTMSLNEQVSTANPNDADKCPDPNASAHCTSNPKFVGLLSSFFLQILSSYCHLVPILDDHMRRKEIDVHHYIFYFSIATSMLTAMLAPILFCNKGKGLELSIVMNFLANIFDVVTATQLAGGIMKLNR</sequence>
<dbReference type="AlphaFoldDB" id="W3XNM0"/>
<proteinExistence type="predicted"/>
<feature type="transmembrane region" description="Helical" evidence="1">
    <location>
        <begin position="145"/>
        <end position="167"/>
    </location>
</feature>
<dbReference type="KEGG" id="pfy:PFICI_01481"/>
<dbReference type="OMA" id="NASAHCT"/>
<feature type="transmembrane region" description="Helical" evidence="1">
    <location>
        <begin position="21"/>
        <end position="42"/>
    </location>
</feature>
<dbReference type="RefSeq" id="XP_007828253.1">
    <property type="nucleotide sequence ID" value="XM_007830062.1"/>
</dbReference>
<accession>W3XNM0</accession>
<dbReference type="Proteomes" id="UP000030651">
    <property type="component" value="Unassembled WGS sequence"/>
</dbReference>
<reference evidence="3" key="1">
    <citation type="journal article" date="2015" name="BMC Genomics">
        <title>Genomic and transcriptomic analysis of the endophytic fungus Pestalotiopsis fici reveals its lifestyle and high potential for synthesis of natural products.</title>
        <authorList>
            <person name="Wang X."/>
            <person name="Zhang X."/>
            <person name="Liu L."/>
            <person name="Xiang M."/>
            <person name="Wang W."/>
            <person name="Sun X."/>
            <person name="Che Y."/>
            <person name="Guo L."/>
            <person name="Liu G."/>
            <person name="Guo L."/>
            <person name="Wang C."/>
            <person name="Yin W.B."/>
            <person name="Stadler M."/>
            <person name="Zhang X."/>
            <person name="Liu X."/>
        </authorList>
    </citation>
    <scope>NUCLEOTIDE SEQUENCE [LARGE SCALE GENOMIC DNA]</scope>
    <source>
        <strain evidence="3">W106-1 / CGMCC3.15140</strain>
    </source>
</reference>
<keyword evidence="1" id="KW-1133">Transmembrane helix</keyword>
<dbReference type="EMBL" id="KI912109">
    <property type="protein sequence ID" value="ETS87653.1"/>
    <property type="molecule type" value="Genomic_DNA"/>
</dbReference>
<dbReference type="InParanoid" id="W3XNM0"/>
<feature type="transmembrane region" description="Helical" evidence="1">
    <location>
        <begin position="111"/>
        <end position="133"/>
    </location>
</feature>
<feature type="transmembrane region" description="Helical" evidence="1">
    <location>
        <begin position="78"/>
        <end position="99"/>
    </location>
</feature>
<name>W3XNM0_PESFW</name>
<dbReference type="HOGENOM" id="CLU_1497177_0_0_1"/>
<keyword evidence="1" id="KW-0812">Transmembrane</keyword>
<evidence type="ECO:0000313" key="2">
    <source>
        <dbReference type="EMBL" id="ETS87653.1"/>
    </source>
</evidence>
<keyword evidence="1" id="KW-0472">Membrane</keyword>